<feature type="coiled-coil region" evidence="1">
    <location>
        <begin position="275"/>
        <end position="320"/>
    </location>
</feature>
<evidence type="ECO:0000256" key="2">
    <source>
        <dbReference type="SAM" id="MobiDB-lite"/>
    </source>
</evidence>
<gene>
    <name evidence="3" type="ORF">IMSHALPRED_010637</name>
</gene>
<reference evidence="3" key="1">
    <citation type="submission" date="2021-03" db="EMBL/GenBank/DDBJ databases">
        <authorList>
            <person name="Tagirdzhanova G."/>
        </authorList>
    </citation>
    <scope>NUCLEOTIDE SEQUENCE</scope>
</reference>
<evidence type="ECO:0000256" key="1">
    <source>
        <dbReference type="SAM" id="Coils"/>
    </source>
</evidence>
<keyword evidence="4" id="KW-1185">Reference proteome</keyword>
<dbReference type="AlphaFoldDB" id="A0A8H3ETF7"/>
<proteinExistence type="predicted"/>
<comment type="caution">
    <text evidence="3">The sequence shown here is derived from an EMBL/GenBank/DDBJ whole genome shotgun (WGS) entry which is preliminary data.</text>
</comment>
<feature type="compositionally biased region" description="Basic and acidic residues" evidence="2">
    <location>
        <begin position="399"/>
        <end position="413"/>
    </location>
</feature>
<sequence>MPSVKPTSKPERRRRIFLAARTVFVGDKARVHDRIAIKSIISEFPAIFKPLNKTFGDIVVVDVVWSLLDSGSFESELKAKLAFPELYQPSPARNLQRDTSEQEAARSEAVAFDEASRSDIDIHDCGQGVDIGEDILTYIPSEPPSLFPSYLAYSSQHKLLNTVQSILEDGCYNWATEWTPRLLKERRWDCSEAVELSMWTKVLPQYFGSISVAATSLGSSVALAKALQATHQLRHAAVHRLPTSVKGIERMLQCGLDLATALKDQECMIKLNNILKDFQATMQDMELHKNNLESQLDEELRDIQDQREVLDKREKEAKLNMLQQDRENTTTISSLFEQSIRKLKSTDEDGGNSAEQNDSRDVDPEVSESDAVAVAGDKTNDSSAEHDETAADDAFSDDAYSKESTRIDTEPIRADPLGNAEQPSDFESAALPSELDQWL</sequence>
<accession>A0A8H3ETF7</accession>
<keyword evidence="1" id="KW-0175">Coiled coil</keyword>
<dbReference type="Proteomes" id="UP000664534">
    <property type="component" value="Unassembled WGS sequence"/>
</dbReference>
<dbReference type="OrthoDB" id="5324651at2759"/>
<evidence type="ECO:0000313" key="3">
    <source>
        <dbReference type="EMBL" id="CAF9911922.1"/>
    </source>
</evidence>
<dbReference type="EMBL" id="CAJPDT010000009">
    <property type="protein sequence ID" value="CAF9911922.1"/>
    <property type="molecule type" value="Genomic_DNA"/>
</dbReference>
<evidence type="ECO:0000313" key="4">
    <source>
        <dbReference type="Proteomes" id="UP000664534"/>
    </source>
</evidence>
<feature type="region of interest" description="Disordered" evidence="2">
    <location>
        <begin position="344"/>
        <end position="439"/>
    </location>
</feature>
<organism evidence="3 4">
    <name type="scientific">Imshaugia aleurites</name>
    <dbReference type="NCBI Taxonomy" id="172621"/>
    <lineage>
        <taxon>Eukaryota</taxon>
        <taxon>Fungi</taxon>
        <taxon>Dikarya</taxon>
        <taxon>Ascomycota</taxon>
        <taxon>Pezizomycotina</taxon>
        <taxon>Lecanoromycetes</taxon>
        <taxon>OSLEUM clade</taxon>
        <taxon>Lecanoromycetidae</taxon>
        <taxon>Lecanorales</taxon>
        <taxon>Lecanorineae</taxon>
        <taxon>Parmeliaceae</taxon>
        <taxon>Imshaugia</taxon>
    </lineage>
</organism>
<protein>
    <submittedName>
        <fullName evidence="3">Uncharacterized protein</fullName>
    </submittedName>
</protein>
<name>A0A8H3ETF7_9LECA</name>
<feature type="compositionally biased region" description="Basic and acidic residues" evidence="2">
    <location>
        <begin position="378"/>
        <end position="389"/>
    </location>
</feature>